<comment type="caution">
    <text evidence="2">The sequence shown here is derived from an EMBL/GenBank/DDBJ whole genome shotgun (WGS) entry which is preliminary data.</text>
</comment>
<name>A0AAV3UPV2_9EURY</name>
<feature type="domain" description="AAA" evidence="1">
    <location>
        <begin position="2"/>
        <end position="174"/>
    </location>
</feature>
<dbReference type="PANTHER" id="PTHR13696">
    <property type="entry name" value="P-LOOP CONTAINING NUCLEOSIDE TRIPHOSPHATE HYDROLASE"/>
    <property type="match status" value="1"/>
</dbReference>
<reference evidence="2 3" key="1">
    <citation type="journal article" date="2019" name="Int. J. Syst. Evol. Microbiol.">
        <title>The Global Catalogue of Microorganisms (GCM) 10K type strain sequencing project: providing services to taxonomists for standard genome sequencing and annotation.</title>
        <authorList>
            <consortium name="The Broad Institute Genomics Platform"/>
            <consortium name="The Broad Institute Genome Sequencing Center for Infectious Disease"/>
            <person name="Wu L."/>
            <person name="Ma J."/>
        </authorList>
    </citation>
    <scope>NUCLEOTIDE SEQUENCE [LARGE SCALE GENOMIC DNA]</scope>
    <source>
        <strain evidence="2 3">JCM 17504</strain>
    </source>
</reference>
<dbReference type="Gene3D" id="3.40.50.300">
    <property type="entry name" value="P-loop containing nucleotide triphosphate hydrolases"/>
    <property type="match status" value="1"/>
</dbReference>
<dbReference type="RefSeq" id="WP_345413046.1">
    <property type="nucleotide sequence ID" value="NZ_BAABKX010000022.1"/>
</dbReference>
<organism evidence="2 3">
    <name type="scientific">Haladaptatus pallidirubidus</name>
    <dbReference type="NCBI Taxonomy" id="1008152"/>
    <lineage>
        <taxon>Archaea</taxon>
        <taxon>Methanobacteriati</taxon>
        <taxon>Methanobacteriota</taxon>
        <taxon>Stenosarchaea group</taxon>
        <taxon>Halobacteria</taxon>
        <taxon>Halobacteriales</taxon>
        <taxon>Haladaptataceae</taxon>
        <taxon>Haladaptatus</taxon>
    </lineage>
</organism>
<sequence length="261" mass="29078">MGKTTSIGHFGVALAEEGYDVLLIDLAGKQGDLAKLFGIVDEIDPEDWPNISTVFQPEWERVVEQLGDDAIDQLIHETAEGVDLIPAHQGLDSLDIELESKYSGPNKYNRLDEFITEFISGRYDVVLIDLPGMANNITYNGVWAAQHVLTPVEAGSFEADQARALQYDLQKLSDGYDRDVSLEMIIPNKIDMRTKLARRYLEQYEDEFGDALAPEPVPMSQDIRNATENGQTIFALEEPSGTAKKAIDAYRSNARALVERV</sequence>
<accession>A0AAV3UPV2</accession>
<dbReference type="AlphaFoldDB" id="A0AAV3UPV2"/>
<dbReference type="SUPFAM" id="SSF52540">
    <property type="entry name" value="P-loop containing nucleoside triphosphate hydrolases"/>
    <property type="match status" value="1"/>
</dbReference>
<proteinExistence type="predicted"/>
<evidence type="ECO:0000313" key="2">
    <source>
        <dbReference type="EMBL" id="GAA5062495.1"/>
    </source>
</evidence>
<dbReference type="PANTHER" id="PTHR13696:SF99">
    <property type="entry name" value="COBYRINIC ACID AC-DIAMIDE SYNTHASE"/>
    <property type="match status" value="1"/>
</dbReference>
<dbReference type="InterPro" id="IPR027417">
    <property type="entry name" value="P-loop_NTPase"/>
</dbReference>
<dbReference type="InterPro" id="IPR025669">
    <property type="entry name" value="AAA_dom"/>
</dbReference>
<evidence type="ECO:0000259" key="1">
    <source>
        <dbReference type="Pfam" id="PF13614"/>
    </source>
</evidence>
<gene>
    <name evidence="2" type="ORF">GCM10025751_49950</name>
</gene>
<evidence type="ECO:0000313" key="3">
    <source>
        <dbReference type="Proteomes" id="UP001501729"/>
    </source>
</evidence>
<dbReference type="Pfam" id="PF13614">
    <property type="entry name" value="AAA_31"/>
    <property type="match status" value="1"/>
</dbReference>
<dbReference type="Proteomes" id="UP001501729">
    <property type="component" value="Unassembled WGS sequence"/>
</dbReference>
<dbReference type="InterPro" id="IPR050678">
    <property type="entry name" value="DNA_Partitioning_ATPase"/>
</dbReference>
<dbReference type="CDD" id="cd02042">
    <property type="entry name" value="ParAB_family"/>
    <property type="match status" value="1"/>
</dbReference>
<dbReference type="GeneID" id="68616332"/>
<protein>
    <recommendedName>
        <fullName evidence="1">AAA domain-containing protein</fullName>
    </recommendedName>
</protein>
<keyword evidence="3" id="KW-1185">Reference proteome</keyword>
<dbReference type="EMBL" id="BAABKX010000022">
    <property type="protein sequence ID" value="GAA5062495.1"/>
    <property type="molecule type" value="Genomic_DNA"/>
</dbReference>